<evidence type="ECO:0000256" key="3">
    <source>
        <dbReference type="ARBA" id="ARBA00022448"/>
    </source>
</evidence>
<evidence type="ECO:0000256" key="1">
    <source>
        <dbReference type="ARBA" id="ARBA00010931"/>
    </source>
</evidence>
<dbReference type="Gene3D" id="3.40.50.720">
    <property type="entry name" value="NAD(P)-binding Rossmann-like Domain"/>
    <property type="match status" value="1"/>
</dbReference>
<evidence type="ECO:0000256" key="4">
    <source>
        <dbReference type="ARBA" id="ARBA00022927"/>
    </source>
</evidence>
<dbReference type="Gene3D" id="3.40.140.100">
    <property type="entry name" value="Ubiquitin-like modifier-activating enzyme ATG7 C-terminal domain"/>
    <property type="match status" value="1"/>
</dbReference>
<protein>
    <recommendedName>
        <fullName evidence="2 7">Ubiquitin-like modifier-activating enzyme ATG7</fullName>
    </recommendedName>
    <alternativeName>
        <fullName evidence="7">Autophagy-related protein 7</fullName>
    </alternativeName>
</protein>
<evidence type="ECO:0000256" key="7">
    <source>
        <dbReference type="RuleBase" id="RU366022"/>
    </source>
</evidence>
<evidence type="ECO:0000256" key="8">
    <source>
        <dbReference type="SAM" id="MobiDB-lite"/>
    </source>
</evidence>
<dbReference type="GO" id="GO:0015031">
    <property type="term" value="P:protein transport"/>
    <property type="evidence" value="ECO:0007669"/>
    <property type="project" value="UniProtKB-UniRule"/>
</dbReference>
<dbReference type="InterPro" id="IPR042522">
    <property type="entry name" value="Atg7_N_1"/>
</dbReference>
<dbReference type="GO" id="GO:0000422">
    <property type="term" value="P:autophagy of mitochondrion"/>
    <property type="evidence" value="ECO:0007669"/>
    <property type="project" value="TreeGrafter"/>
</dbReference>
<feature type="compositionally biased region" description="Basic and acidic residues" evidence="8">
    <location>
        <begin position="206"/>
        <end position="230"/>
    </location>
</feature>
<dbReference type="GO" id="GO:0000045">
    <property type="term" value="P:autophagosome assembly"/>
    <property type="evidence" value="ECO:0007669"/>
    <property type="project" value="TreeGrafter"/>
</dbReference>
<gene>
    <name evidence="11" type="primary">ATG7</name>
    <name evidence="11" type="ORF">FGG08_004938</name>
</gene>
<keyword evidence="7" id="KW-0833">Ubl conjugation pathway</keyword>
<name>A0A9P8I1C6_9PEZI</name>
<dbReference type="OrthoDB" id="338614at2759"/>
<dbReference type="InterPro" id="IPR032197">
    <property type="entry name" value="Atg7_N"/>
</dbReference>
<comment type="similarity">
    <text evidence="1 7">Belongs to the ATG7 family.</text>
</comment>
<comment type="function">
    <text evidence="7">E1-like activating enzyme involved in the 2 ubiquitin-like systems required for cytoplasm to vacuole transport (Cvt) and autophagy. Activates ATG12 for its conjugation with ATG5 and ATG8 for its conjugation with phosphatidylethanolamine. Both systems are needed for the ATG8 association to Cvt vesicles and autophagosomes membranes. Autophagy is essential for maintenance of amino acid levels and protein synthesis under nitrogen starvation. Required for selective autophagic degradation of the nucleus (nucleophagy) as well as for mitophagy which contributes to regulate mitochondrial quantity and quality by eliminating the mitochondria to a basal level to fulfill cellular energy requirements and preventing excess ROS production.</text>
</comment>
<evidence type="ECO:0000256" key="5">
    <source>
        <dbReference type="ARBA" id="ARBA00023006"/>
    </source>
</evidence>
<evidence type="ECO:0000259" key="9">
    <source>
        <dbReference type="Pfam" id="PF00899"/>
    </source>
</evidence>
<accession>A0A9P8I1C6</accession>
<comment type="subcellular location">
    <subcellularLocation>
        <location evidence="7">Cytoplasm</location>
    </subcellularLocation>
    <subcellularLocation>
        <location evidence="7">Preautophagosomal structure</location>
    </subcellularLocation>
</comment>
<dbReference type="PANTHER" id="PTHR10953:SF3">
    <property type="entry name" value="UBIQUITIN-LIKE MODIFIER-ACTIVATING ENZYME ATG7"/>
    <property type="match status" value="1"/>
</dbReference>
<organism evidence="11 12">
    <name type="scientific">Glutinoglossum americanum</name>
    <dbReference type="NCBI Taxonomy" id="1670608"/>
    <lineage>
        <taxon>Eukaryota</taxon>
        <taxon>Fungi</taxon>
        <taxon>Dikarya</taxon>
        <taxon>Ascomycota</taxon>
        <taxon>Pezizomycotina</taxon>
        <taxon>Geoglossomycetes</taxon>
        <taxon>Geoglossales</taxon>
        <taxon>Geoglossaceae</taxon>
        <taxon>Glutinoglossum</taxon>
    </lineage>
</organism>
<dbReference type="Pfam" id="PF00899">
    <property type="entry name" value="ThiF"/>
    <property type="match status" value="1"/>
</dbReference>
<dbReference type="NCBIfam" id="TIGR01381">
    <property type="entry name" value="E1_like_apg7"/>
    <property type="match status" value="1"/>
</dbReference>
<comment type="caution">
    <text evidence="11">The sequence shown here is derived from an EMBL/GenBank/DDBJ whole genome shotgun (WGS) entry which is preliminary data.</text>
</comment>
<dbReference type="GO" id="GO:0000407">
    <property type="term" value="C:phagophore assembly site"/>
    <property type="evidence" value="ECO:0007669"/>
    <property type="project" value="UniProtKB-SubCell"/>
</dbReference>
<dbReference type="FunFam" id="3.40.140.70:FF:000001">
    <property type="entry name" value="Ubiquitin-like modifier-activating enzyme atg7"/>
    <property type="match status" value="1"/>
</dbReference>
<comment type="subunit">
    <text evidence="7">Homodimer.</text>
</comment>
<keyword evidence="3 7" id="KW-0813">Transport</keyword>
<dbReference type="Pfam" id="PF16420">
    <property type="entry name" value="ATG7_N"/>
    <property type="match status" value="1"/>
</dbReference>
<dbReference type="InterPro" id="IPR045886">
    <property type="entry name" value="ThiF/MoeB/HesA"/>
</dbReference>
<dbReference type="CDD" id="cd01486">
    <property type="entry name" value="Apg7"/>
    <property type="match status" value="1"/>
</dbReference>
<dbReference type="AlphaFoldDB" id="A0A9P8I1C6"/>
<feature type="domain" description="THIF-type NAD/FAD binding fold" evidence="9">
    <location>
        <begin position="376"/>
        <end position="615"/>
    </location>
</feature>
<keyword evidence="7" id="KW-0963">Cytoplasm</keyword>
<dbReference type="GO" id="GO:0034727">
    <property type="term" value="P:piecemeal microautophagy of the nucleus"/>
    <property type="evidence" value="ECO:0007669"/>
    <property type="project" value="TreeGrafter"/>
</dbReference>
<evidence type="ECO:0000256" key="6">
    <source>
        <dbReference type="PIRSR" id="PIRSR606285-1"/>
    </source>
</evidence>
<feature type="active site" description="Glycyl thioester intermediate" evidence="6">
    <location>
        <position position="583"/>
    </location>
</feature>
<dbReference type="GO" id="GO:0019779">
    <property type="term" value="F:Atg8 activating enzyme activity"/>
    <property type="evidence" value="ECO:0007669"/>
    <property type="project" value="TreeGrafter"/>
</dbReference>
<feature type="compositionally biased region" description="Basic and acidic residues" evidence="8">
    <location>
        <begin position="319"/>
        <end position="329"/>
    </location>
</feature>
<evidence type="ECO:0000256" key="2">
    <source>
        <dbReference type="ARBA" id="ARBA00017647"/>
    </source>
</evidence>
<dbReference type="Gene3D" id="3.40.140.70">
    <property type="entry name" value="Ubiquitin-like modifier-activating enzyme ATG7 N-terminal domain"/>
    <property type="match status" value="1"/>
</dbReference>
<evidence type="ECO:0000313" key="12">
    <source>
        <dbReference type="Proteomes" id="UP000698800"/>
    </source>
</evidence>
<sequence>MTSMRFAPFASDIELPFYTSLASLKIDHDKLDDSARRVLGLYEVRTSDAPEASCRMQLLGNALTSDEVPKAYCRAEGIIKNVNTMEEYKTLDRAEALQRAGRTIWEAINDGSIYSCPSLLSSFSIISYAGLKDYKFTYWFAFPALHSEPPWKATTPDDTNGVRRLSSRETTNLVDQVETWQYRTKDARQRGFFLAKRVRFESPQQQREDGAQDAKEGSDHPTKPGAPKELDFDWEVSGLQSYETGFFDKVDPEDQFVCFVDPSNYTENPGWMLRNLLVLIRQRWKLDKVQIICYRDVHTRRELPRSIILNLTADVSEEKNREPVAEGDTRIPPMPKVTGWERNRDGKLASKSASLSEQMDPQRLAEQASDLNLKLMKWRVAPDLDLEKIKNAKCLLLGAGTLGSYVARNLLFPPYKGWGVRKITFVDNAKVSFSNPVRQPLFGFKDCLGGGVKKATRASEALAEIFPGVDSAGHVLSVPMAGHPVTDEKKEKLDFETLEKLVDNHDVLFLLMDTRESRWLPTVMGKSKGKIVLNAALGFDTFVVMRHGVKVEKGKGEELGCYFCNDVVAPVDSVKDTTLDQQCTVTRPGIAAIASALLVEMLVSILQHPDLAAAPAPSTQDENSGDHALGIVPHQIRGFLARFQNMVIRGKSYDCCSACSDRVVEAYRKDGWEFVKRALNDKGFVEDISGLAEVQRAAEKAAAEIDWNEGGEMGEDDEEGIIL</sequence>
<dbReference type="GO" id="GO:0032446">
    <property type="term" value="P:protein modification by small protein conjugation"/>
    <property type="evidence" value="ECO:0007669"/>
    <property type="project" value="TreeGrafter"/>
</dbReference>
<keyword evidence="12" id="KW-1185">Reference proteome</keyword>
<dbReference type="SUPFAM" id="SSF69572">
    <property type="entry name" value="Activating enzymes of the ubiquitin-like proteins"/>
    <property type="match status" value="1"/>
</dbReference>
<dbReference type="PANTHER" id="PTHR10953">
    <property type="entry name" value="UBIQUITIN-ACTIVATING ENZYME E1"/>
    <property type="match status" value="1"/>
</dbReference>
<keyword evidence="5 7" id="KW-0072">Autophagy</keyword>
<dbReference type="GO" id="GO:0019778">
    <property type="term" value="F:Atg12 activating enzyme activity"/>
    <property type="evidence" value="ECO:0007669"/>
    <property type="project" value="TreeGrafter"/>
</dbReference>
<dbReference type="EMBL" id="JAGHQL010000107">
    <property type="protein sequence ID" value="KAH0538489.1"/>
    <property type="molecule type" value="Genomic_DNA"/>
</dbReference>
<feature type="region of interest" description="Disordered" evidence="8">
    <location>
        <begin position="201"/>
        <end position="230"/>
    </location>
</feature>
<feature type="domain" description="Ubiquitin-like modifier-activating enzyme Atg7 N-terminal" evidence="10">
    <location>
        <begin position="4"/>
        <end position="359"/>
    </location>
</feature>
<evidence type="ECO:0000313" key="11">
    <source>
        <dbReference type="EMBL" id="KAH0538489.1"/>
    </source>
</evidence>
<dbReference type="InterPro" id="IPR042523">
    <property type="entry name" value="Atg7_N_2"/>
</dbReference>
<dbReference type="InterPro" id="IPR006285">
    <property type="entry name" value="Atg7"/>
</dbReference>
<proteinExistence type="inferred from homology"/>
<evidence type="ECO:0000259" key="10">
    <source>
        <dbReference type="Pfam" id="PF16420"/>
    </source>
</evidence>
<dbReference type="Proteomes" id="UP000698800">
    <property type="component" value="Unassembled WGS sequence"/>
</dbReference>
<dbReference type="InterPro" id="IPR035985">
    <property type="entry name" value="Ubiquitin-activating_enz"/>
</dbReference>
<keyword evidence="4 7" id="KW-0653">Protein transport</keyword>
<dbReference type="GO" id="GO:0006995">
    <property type="term" value="P:cellular response to nitrogen starvation"/>
    <property type="evidence" value="ECO:0007669"/>
    <property type="project" value="TreeGrafter"/>
</dbReference>
<dbReference type="InterPro" id="IPR000594">
    <property type="entry name" value="ThiF_NAD_FAD-bd"/>
</dbReference>
<feature type="region of interest" description="Disordered" evidence="8">
    <location>
        <begin position="319"/>
        <end position="343"/>
    </location>
</feature>
<reference evidence="11" key="1">
    <citation type="submission" date="2021-03" db="EMBL/GenBank/DDBJ databases">
        <title>Comparative genomics and phylogenomic investigation of the class Geoglossomycetes provide insights into ecological specialization and systematics.</title>
        <authorList>
            <person name="Melie T."/>
            <person name="Pirro S."/>
            <person name="Miller A.N."/>
            <person name="Quandt A."/>
        </authorList>
    </citation>
    <scope>NUCLEOTIDE SEQUENCE</scope>
    <source>
        <strain evidence="11">GBOQ0MN5Z8</strain>
    </source>
</reference>
<dbReference type="FunFam" id="3.40.50.720:FF:000243">
    <property type="entry name" value="Ubiquitin-like modifier-activating enzyme ATG7"/>
    <property type="match status" value="1"/>
</dbReference>